<dbReference type="NCBIfam" id="TIGR04057">
    <property type="entry name" value="SusC_RagA_signa"/>
    <property type="match status" value="1"/>
</dbReference>
<dbReference type="PROSITE" id="PS51257">
    <property type="entry name" value="PROKAR_LIPOPROTEIN"/>
    <property type="match status" value="1"/>
</dbReference>
<feature type="signal peptide" evidence="8">
    <location>
        <begin position="1"/>
        <end position="29"/>
    </location>
</feature>
<dbReference type="InterPro" id="IPR012910">
    <property type="entry name" value="Plug_dom"/>
</dbReference>
<feature type="domain" description="TonB-dependent receptor plug" evidence="9">
    <location>
        <begin position="125"/>
        <end position="246"/>
    </location>
</feature>
<dbReference type="SUPFAM" id="SSF56935">
    <property type="entry name" value="Porins"/>
    <property type="match status" value="1"/>
</dbReference>
<protein>
    <submittedName>
        <fullName evidence="10">TonB-dependent receptor</fullName>
    </submittedName>
</protein>
<dbReference type="Pfam" id="PF13715">
    <property type="entry name" value="CarbopepD_reg_2"/>
    <property type="match status" value="1"/>
</dbReference>
<keyword evidence="6 7" id="KW-0998">Cell outer membrane</keyword>
<comment type="similarity">
    <text evidence="7">Belongs to the TonB-dependent receptor family.</text>
</comment>
<evidence type="ECO:0000256" key="5">
    <source>
        <dbReference type="ARBA" id="ARBA00023136"/>
    </source>
</evidence>
<keyword evidence="8" id="KW-0732">Signal</keyword>
<organism evidence="10 11">
    <name type="scientific">Pedobacter psychroterrae</name>
    <dbReference type="NCBI Taxonomy" id="2530453"/>
    <lineage>
        <taxon>Bacteria</taxon>
        <taxon>Pseudomonadati</taxon>
        <taxon>Bacteroidota</taxon>
        <taxon>Sphingobacteriia</taxon>
        <taxon>Sphingobacteriales</taxon>
        <taxon>Sphingobacteriaceae</taxon>
        <taxon>Pedobacter</taxon>
    </lineage>
</organism>
<dbReference type="Gene3D" id="2.170.130.10">
    <property type="entry name" value="TonB-dependent receptor, plug domain"/>
    <property type="match status" value="1"/>
</dbReference>
<proteinExistence type="inferred from homology"/>
<evidence type="ECO:0000256" key="3">
    <source>
        <dbReference type="ARBA" id="ARBA00022452"/>
    </source>
</evidence>
<comment type="subcellular location">
    <subcellularLocation>
        <location evidence="1 7">Cell outer membrane</location>
        <topology evidence="1 7">Multi-pass membrane protein</topology>
    </subcellularLocation>
</comment>
<dbReference type="EMBL" id="SJSL01000008">
    <property type="protein sequence ID" value="TCC98079.1"/>
    <property type="molecule type" value="Genomic_DNA"/>
</dbReference>
<comment type="caution">
    <text evidence="10">The sequence shown here is derived from an EMBL/GenBank/DDBJ whole genome shotgun (WGS) entry which is preliminary data.</text>
</comment>
<evidence type="ECO:0000256" key="8">
    <source>
        <dbReference type="SAM" id="SignalP"/>
    </source>
</evidence>
<gene>
    <name evidence="10" type="ORF">EZ437_19755</name>
</gene>
<dbReference type="OrthoDB" id="9768177at2"/>
<keyword evidence="10" id="KW-0675">Receptor</keyword>
<feature type="chain" id="PRO_5020935741" evidence="8">
    <location>
        <begin position="30"/>
        <end position="1058"/>
    </location>
</feature>
<dbReference type="GO" id="GO:0009279">
    <property type="term" value="C:cell outer membrane"/>
    <property type="evidence" value="ECO:0007669"/>
    <property type="project" value="UniProtKB-SubCell"/>
</dbReference>
<evidence type="ECO:0000259" key="9">
    <source>
        <dbReference type="Pfam" id="PF07715"/>
    </source>
</evidence>
<dbReference type="Pfam" id="PF07715">
    <property type="entry name" value="Plug"/>
    <property type="match status" value="1"/>
</dbReference>
<sequence>MNRTNTKKALHSLCFTLFLACFFMVSSYAQTSRITGVIRSTEGETLPGVNIKVKGSNNGTITDGSGSFSIDAKAGDVLSLSYIGFLTKEVTVGQSANLGNIQLATDNVTLQEVAVVSIGYGTTTKKDLTGAVSSVRAADIKQGSLATFDQALQGRAAGVVVNTNSGQPGGGVSIQIRGVATLGGAEPLYVVDGIFYGGDDNGRIYTGGTPVTNPLASLNPSDIESVDILKDASATAIYGSRGSNGVVIVTTKRGAAGAPKLNFDASYGVQQLPYYMPVMNLQEFAVFRNERVRMIGGTYTPEFADPSILGEGTNWQKEIFNDAPVQNYNLNLSGGDDRNKYLISAGYFDQDGIATNSNFKRYSSRINFDNKTLSWLKLGTSVSMSRVTENINNQSGNLISFAIRQSPDIAARNGDGTYGGPYDANFPLSGGNPLAIAEISLNQRKRNEFYGNFYSDILFSKDLTLRSEVNGNFNSGNIYTFTPTYKFGVVENLVSSATRGNTNGTGLTYRNYLSYVHTFAQKLDVNATAGHEATSSVYEYVNAGASNLLTNNISELNQGDATKATSSSGKGHYAIESYFARFNLTFDNKYLLTATVRNDGSSNFAQDKRWNFNSAFGFAWRVSEESFMKESNVNLKLRLGYGTLNNQNITSYAYGSKLSTVQTGNFGTTVLISNLANPDLTWEKTQTSNIGIDLGLFKDRIRLTADAYLKKTEGLLQTLPLALYSGTSVGYATGALGAPAYNLGAIDNKGFEFTLNTENIKSKDFNWNTTLTLSRNKNKVTGLVTNNTIIPTYIGTTIVAQTSVGNSIAEFYGYEMDGIYKDAADLQNSARPAGSNGEILPVNPENVWIGDVKFKDRDGNGIIDEKDRTYLGSPMPKFQFGINNAFRYKAFELTLFFNGNYGNKIFNNLKRENEDPGSNFGMLKSVADFARIGLLDPAGSATDVNNVYLINEGTTVPRVTNANVNNNGRPSTRFIEDGSYLRLKSAVLGYNLPWNLIQKAKMSYLKVFTNVQNVFTITNYTGYDPEVGSAAQSALSAGIDYGRYPSSRTFTLGLSAGF</sequence>
<dbReference type="InterPro" id="IPR039426">
    <property type="entry name" value="TonB-dep_rcpt-like"/>
</dbReference>
<evidence type="ECO:0000256" key="6">
    <source>
        <dbReference type="ARBA" id="ARBA00023237"/>
    </source>
</evidence>
<evidence type="ECO:0000256" key="1">
    <source>
        <dbReference type="ARBA" id="ARBA00004571"/>
    </source>
</evidence>
<keyword evidence="5 7" id="KW-0472">Membrane</keyword>
<dbReference type="NCBIfam" id="TIGR04056">
    <property type="entry name" value="OMP_RagA_SusC"/>
    <property type="match status" value="1"/>
</dbReference>
<dbReference type="InterPro" id="IPR008969">
    <property type="entry name" value="CarboxyPept-like_regulatory"/>
</dbReference>
<dbReference type="Proteomes" id="UP000293347">
    <property type="component" value="Unassembled WGS sequence"/>
</dbReference>
<dbReference type="Gene3D" id="2.60.40.1120">
    <property type="entry name" value="Carboxypeptidase-like, regulatory domain"/>
    <property type="match status" value="1"/>
</dbReference>
<dbReference type="AlphaFoldDB" id="A0A4R0NCL0"/>
<dbReference type="InterPro" id="IPR036942">
    <property type="entry name" value="Beta-barrel_TonB_sf"/>
</dbReference>
<reference evidence="10 11" key="1">
    <citation type="submission" date="2019-02" db="EMBL/GenBank/DDBJ databases">
        <title>Pedobacter sp. RP-1-14 sp. nov., isolated from Arctic soil.</title>
        <authorList>
            <person name="Dahal R.H."/>
        </authorList>
    </citation>
    <scope>NUCLEOTIDE SEQUENCE [LARGE SCALE GENOMIC DNA]</scope>
    <source>
        <strain evidence="10 11">RP-1-14</strain>
    </source>
</reference>
<dbReference type="PROSITE" id="PS52016">
    <property type="entry name" value="TONB_DEPENDENT_REC_3"/>
    <property type="match status" value="1"/>
</dbReference>
<evidence type="ECO:0000313" key="11">
    <source>
        <dbReference type="Proteomes" id="UP000293347"/>
    </source>
</evidence>
<evidence type="ECO:0000313" key="10">
    <source>
        <dbReference type="EMBL" id="TCC98079.1"/>
    </source>
</evidence>
<accession>A0A4R0NCL0</accession>
<evidence type="ECO:0000256" key="2">
    <source>
        <dbReference type="ARBA" id="ARBA00022448"/>
    </source>
</evidence>
<name>A0A4R0NCL0_9SPHI</name>
<dbReference type="InterPro" id="IPR023996">
    <property type="entry name" value="TonB-dep_OMP_SusC/RagA"/>
</dbReference>
<evidence type="ECO:0000256" key="4">
    <source>
        <dbReference type="ARBA" id="ARBA00022692"/>
    </source>
</evidence>
<dbReference type="InterPro" id="IPR023997">
    <property type="entry name" value="TonB-dep_OMP_SusC/RagA_CS"/>
</dbReference>
<dbReference type="Gene3D" id="2.40.170.20">
    <property type="entry name" value="TonB-dependent receptor, beta-barrel domain"/>
    <property type="match status" value="1"/>
</dbReference>
<evidence type="ECO:0000256" key="7">
    <source>
        <dbReference type="PROSITE-ProRule" id="PRU01360"/>
    </source>
</evidence>
<keyword evidence="2 7" id="KW-0813">Transport</keyword>
<keyword evidence="4 7" id="KW-0812">Transmembrane</keyword>
<keyword evidence="11" id="KW-1185">Reference proteome</keyword>
<dbReference type="RefSeq" id="WP_131597805.1">
    <property type="nucleotide sequence ID" value="NZ_SJSL01000008.1"/>
</dbReference>
<keyword evidence="3 7" id="KW-1134">Transmembrane beta strand</keyword>
<dbReference type="SUPFAM" id="SSF49464">
    <property type="entry name" value="Carboxypeptidase regulatory domain-like"/>
    <property type="match status" value="1"/>
</dbReference>
<dbReference type="InterPro" id="IPR037066">
    <property type="entry name" value="Plug_dom_sf"/>
</dbReference>